<keyword evidence="1" id="KW-0433">Leucine-rich repeat</keyword>
<dbReference type="InterPro" id="IPR032675">
    <property type="entry name" value="LRR_dom_sf"/>
</dbReference>
<dbReference type="PANTHER" id="PTHR36766:SF40">
    <property type="entry name" value="DISEASE RESISTANCE PROTEIN RGA3"/>
    <property type="match status" value="1"/>
</dbReference>
<gene>
    <name evidence="4" type="ORF">Cgig2_003627</name>
</gene>
<dbReference type="AlphaFoldDB" id="A0A9Q1QDH1"/>
<evidence type="ECO:0000313" key="4">
    <source>
        <dbReference type="EMBL" id="KAJ8438238.1"/>
    </source>
</evidence>
<comment type="caution">
    <text evidence="4">The sequence shown here is derived from an EMBL/GenBank/DDBJ whole genome shotgun (WGS) entry which is preliminary data.</text>
</comment>
<keyword evidence="5" id="KW-1185">Reference proteome</keyword>
<organism evidence="4 5">
    <name type="scientific">Carnegiea gigantea</name>
    <dbReference type="NCBI Taxonomy" id="171969"/>
    <lineage>
        <taxon>Eukaryota</taxon>
        <taxon>Viridiplantae</taxon>
        <taxon>Streptophyta</taxon>
        <taxon>Embryophyta</taxon>
        <taxon>Tracheophyta</taxon>
        <taxon>Spermatophyta</taxon>
        <taxon>Magnoliopsida</taxon>
        <taxon>eudicotyledons</taxon>
        <taxon>Gunneridae</taxon>
        <taxon>Pentapetalae</taxon>
        <taxon>Caryophyllales</taxon>
        <taxon>Cactineae</taxon>
        <taxon>Cactaceae</taxon>
        <taxon>Cactoideae</taxon>
        <taxon>Echinocereeae</taxon>
        <taxon>Carnegiea</taxon>
    </lineage>
</organism>
<dbReference type="Pfam" id="PF25019">
    <property type="entry name" value="LRR_R13L1-DRL21"/>
    <property type="match status" value="1"/>
</dbReference>
<feature type="domain" description="R13L1/DRL21-like LRR repeat region" evidence="3">
    <location>
        <begin position="128"/>
        <end position="182"/>
    </location>
</feature>
<dbReference type="InterPro" id="IPR056789">
    <property type="entry name" value="LRR_R13L1-DRL21"/>
</dbReference>
<dbReference type="Gene3D" id="3.80.10.10">
    <property type="entry name" value="Ribonuclease Inhibitor"/>
    <property type="match status" value="1"/>
</dbReference>
<accession>A0A9Q1QDH1</accession>
<dbReference type="SUPFAM" id="SSF52047">
    <property type="entry name" value="RNI-like"/>
    <property type="match status" value="1"/>
</dbReference>
<dbReference type="PANTHER" id="PTHR36766">
    <property type="entry name" value="PLANT BROAD-SPECTRUM MILDEW RESISTANCE PROTEIN RPW8"/>
    <property type="match status" value="1"/>
</dbReference>
<evidence type="ECO:0000256" key="1">
    <source>
        <dbReference type="ARBA" id="ARBA00022614"/>
    </source>
</evidence>
<dbReference type="GO" id="GO:0006952">
    <property type="term" value="P:defense response"/>
    <property type="evidence" value="ECO:0007669"/>
    <property type="project" value="UniProtKB-KW"/>
</dbReference>
<keyword evidence="2" id="KW-0611">Plant defense</keyword>
<evidence type="ECO:0000313" key="5">
    <source>
        <dbReference type="Proteomes" id="UP001153076"/>
    </source>
</evidence>
<dbReference type="Proteomes" id="UP001153076">
    <property type="component" value="Unassembled WGS sequence"/>
</dbReference>
<evidence type="ECO:0000259" key="3">
    <source>
        <dbReference type="Pfam" id="PF25019"/>
    </source>
</evidence>
<proteinExistence type="predicted"/>
<evidence type="ECO:0000256" key="2">
    <source>
        <dbReference type="ARBA" id="ARBA00022821"/>
    </source>
</evidence>
<protein>
    <recommendedName>
        <fullName evidence="3">R13L1/DRL21-like LRR repeat region domain-containing protein</fullName>
    </recommendedName>
</protein>
<dbReference type="OrthoDB" id="2018467at2759"/>
<dbReference type="EMBL" id="JAKOGI010000263">
    <property type="protein sequence ID" value="KAJ8438238.1"/>
    <property type="molecule type" value="Genomic_DNA"/>
</dbReference>
<sequence>MAARNLPLNQNVFLPLKRANYAADLQYFSYLKIFKYSNLIRSLKALIIYEVMHLTKVPQELTECASLQTLSIDMCEVGWLTGGVLYSGLPSGQYNELGCSFDISHLFRISSLGVLYLWGWARLLYLPDQLEHFTSLKVLHITWFDSLDTLPEWLRNFSSLEYLVLFNCNKLKKLPHLRIMKEGSSLKVL</sequence>
<name>A0A9Q1QDH1_9CARY</name>
<reference evidence="4" key="1">
    <citation type="submission" date="2022-04" db="EMBL/GenBank/DDBJ databases">
        <title>Carnegiea gigantea Genome sequencing and assembly v2.</title>
        <authorList>
            <person name="Copetti D."/>
            <person name="Sanderson M.J."/>
            <person name="Burquez A."/>
            <person name="Wojciechowski M.F."/>
        </authorList>
    </citation>
    <scope>NUCLEOTIDE SEQUENCE</scope>
    <source>
        <strain evidence="4">SGP5-SGP5p</strain>
        <tissue evidence="4">Aerial part</tissue>
    </source>
</reference>